<dbReference type="STRING" id="1391915.U7PI50"/>
<dbReference type="EMBL" id="KI440854">
    <property type="protein sequence ID" value="ERS95278.1"/>
    <property type="molecule type" value="Genomic_DNA"/>
</dbReference>
<feature type="compositionally biased region" description="Basic and acidic residues" evidence="1">
    <location>
        <begin position="7"/>
        <end position="25"/>
    </location>
</feature>
<dbReference type="PANTHER" id="PTHR42070:SF1">
    <property type="entry name" value="FILAMENT ASSOCIATED PROTEIN, PUTATIVE (AFU_ORTHOLOGUE AFUA_8G06630)-RELATED"/>
    <property type="match status" value="1"/>
</dbReference>
<keyword evidence="3" id="KW-1185">Reference proteome</keyword>
<dbReference type="HOGENOM" id="CLU_060781_2_0_1"/>
<organism evidence="2 3">
    <name type="scientific">Sporothrix schenckii (strain ATCC 58251 / de Perez 2211183)</name>
    <name type="common">Rose-picker's disease fungus</name>
    <dbReference type="NCBI Taxonomy" id="1391915"/>
    <lineage>
        <taxon>Eukaryota</taxon>
        <taxon>Fungi</taxon>
        <taxon>Dikarya</taxon>
        <taxon>Ascomycota</taxon>
        <taxon>Pezizomycotina</taxon>
        <taxon>Sordariomycetes</taxon>
        <taxon>Sordariomycetidae</taxon>
        <taxon>Ophiostomatales</taxon>
        <taxon>Ophiostomataceae</taxon>
        <taxon>Sporothrix</taxon>
    </lineage>
</organism>
<dbReference type="eggNOG" id="ENOG502SA8A">
    <property type="taxonomic scope" value="Eukaryota"/>
</dbReference>
<evidence type="ECO:0000313" key="2">
    <source>
        <dbReference type="EMBL" id="ERS95278.1"/>
    </source>
</evidence>
<proteinExistence type="predicted"/>
<dbReference type="Proteomes" id="UP000018087">
    <property type="component" value="Unassembled WGS sequence"/>
</dbReference>
<name>U7PI50_SPOS1</name>
<dbReference type="PANTHER" id="PTHR42070">
    <property type="entry name" value="FILAMENT ASSOCIATED PROTEIN, PUTATIVE (AFU_ORTHOLOGUE AFUA_8G06630)-RELATED"/>
    <property type="match status" value="1"/>
</dbReference>
<feature type="region of interest" description="Disordered" evidence="1">
    <location>
        <begin position="1"/>
        <end position="25"/>
    </location>
</feature>
<evidence type="ECO:0000313" key="3">
    <source>
        <dbReference type="Proteomes" id="UP000018087"/>
    </source>
</evidence>
<dbReference type="OrthoDB" id="4505928at2759"/>
<evidence type="ECO:0000256" key="1">
    <source>
        <dbReference type="SAM" id="MobiDB-lite"/>
    </source>
</evidence>
<accession>U7PI50</accession>
<gene>
    <name evidence="2" type="ORF">HMPREF1624_08155</name>
</gene>
<reference evidence="3" key="1">
    <citation type="journal article" date="2014" name="Genome Announc.">
        <title>Genome sequence of the pathogenic fungus Sporothrix schenckii (ATCC 58251).</title>
        <authorList>
            <person name="Cuomo C.A."/>
            <person name="Rodriguez-Del Valle N."/>
            <person name="Perez-Sanchez L."/>
            <person name="Abouelleil A."/>
            <person name="Goldberg J."/>
            <person name="Young S."/>
            <person name="Zeng Q."/>
            <person name="Birren B.W."/>
        </authorList>
    </citation>
    <scope>NUCLEOTIDE SEQUENCE [LARGE SCALE GENOMIC DNA]</scope>
    <source>
        <strain evidence="3">ATCC 58251 / de Perez 2211183</strain>
    </source>
</reference>
<sequence length="184" mass="19699">MPRKNNKTPEVRSLLRENQRRSRARQKELMEDMRQRLREYETQGVQATLDMQSAARTVAAENRCLRALLAEHGVAGDAVDDYLRKSGIGPAAIPAAKMPAVYVAPQETPCNTVSSASASPAVSQCTTSRAASPGTLMDCDVAASIVADLHGHGDHSLARSTLGCTTGSCSVKTTQVFTIIDRAT</sequence>
<dbReference type="CDD" id="cd14688">
    <property type="entry name" value="bZIP_YAP"/>
    <property type="match status" value="1"/>
</dbReference>
<evidence type="ECO:0008006" key="4">
    <source>
        <dbReference type="Google" id="ProtNLM"/>
    </source>
</evidence>
<protein>
    <recommendedName>
        <fullName evidence="4">BZIP domain-containing protein</fullName>
    </recommendedName>
</protein>
<dbReference type="AlphaFoldDB" id="U7PI50"/>